<comment type="similarity">
    <text evidence="2">Belongs to the complex I subunit 6 family.</text>
</comment>
<proteinExistence type="inferred from homology"/>
<keyword evidence="10 16" id="KW-1133">Transmembrane helix</keyword>
<dbReference type="EC" id="7.1.1.2" evidence="3"/>
<reference evidence="17" key="1">
    <citation type="submission" date="2019-06" db="EMBL/GenBank/DDBJ databases">
        <authorList>
            <person name="Esemu S.N."/>
            <person name="Dong X."/>
            <person name="Hartley C.S."/>
            <person name="Post R.J."/>
            <person name="Ndip L.M."/>
            <person name="Darby A.C."/>
            <person name="Makepeace B.L."/>
        </authorList>
    </citation>
    <scope>NUCLEOTIDE SEQUENCE</scope>
</reference>
<organism evidence="17">
    <name type="scientific">Metrocoris sp. XD-2019</name>
    <dbReference type="NCBI Taxonomy" id="2581068"/>
    <lineage>
        <taxon>Eukaryota</taxon>
        <taxon>Metazoa</taxon>
        <taxon>Ecdysozoa</taxon>
        <taxon>Arthropoda</taxon>
        <taxon>Hexapoda</taxon>
        <taxon>Insecta</taxon>
        <taxon>Pterygota</taxon>
        <taxon>Neoptera</taxon>
        <taxon>Paraneoptera</taxon>
        <taxon>Hemiptera</taxon>
        <taxon>Heteroptera</taxon>
        <taxon>Gerromorpha</taxon>
        <taxon>Gerroidea</taxon>
        <taxon>Gerridae</taxon>
        <taxon>Halobatinae</taxon>
        <taxon>Metrocoris</taxon>
    </lineage>
</organism>
<keyword evidence="6" id="KW-0679">Respiratory chain</keyword>
<dbReference type="EMBL" id="MN027278">
    <property type="protein sequence ID" value="QEH58951.1"/>
    <property type="molecule type" value="Genomic_DNA"/>
</dbReference>
<keyword evidence="8" id="KW-1278">Translocase</keyword>
<dbReference type="InterPro" id="IPR050269">
    <property type="entry name" value="ComplexI_Subunit6"/>
</dbReference>
<keyword evidence="11" id="KW-0520">NAD</keyword>
<keyword evidence="13 16" id="KW-0472">Membrane</keyword>
<evidence type="ECO:0000256" key="4">
    <source>
        <dbReference type="ARBA" id="ARBA00021095"/>
    </source>
</evidence>
<feature type="transmembrane region" description="Helical" evidence="16">
    <location>
        <begin position="70"/>
        <end position="89"/>
    </location>
</feature>
<dbReference type="PANTHER" id="PTHR11435">
    <property type="entry name" value="NADH UBIQUINONE OXIDOREDUCTASE SUBUNIT ND6"/>
    <property type="match status" value="1"/>
</dbReference>
<evidence type="ECO:0000256" key="16">
    <source>
        <dbReference type="SAM" id="Phobius"/>
    </source>
</evidence>
<feature type="transmembrane region" description="Helical" evidence="16">
    <location>
        <begin position="39"/>
        <end position="58"/>
    </location>
</feature>
<feature type="transmembrane region" description="Helical" evidence="16">
    <location>
        <begin position="120"/>
        <end position="141"/>
    </location>
</feature>
<evidence type="ECO:0000256" key="10">
    <source>
        <dbReference type="ARBA" id="ARBA00022989"/>
    </source>
</evidence>
<accession>A0A5B9XX41</accession>
<keyword evidence="12 17" id="KW-0496">Mitochondrion</keyword>
<evidence type="ECO:0000256" key="3">
    <source>
        <dbReference type="ARBA" id="ARBA00012944"/>
    </source>
</evidence>
<evidence type="ECO:0000256" key="6">
    <source>
        <dbReference type="ARBA" id="ARBA00022660"/>
    </source>
</evidence>
<feature type="transmembrane region" description="Helical" evidence="16">
    <location>
        <begin position="12"/>
        <end position="33"/>
    </location>
</feature>
<evidence type="ECO:0000256" key="12">
    <source>
        <dbReference type="ARBA" id="ARBA00023128"/>
    </source>
</evidence>
<evidence type="ECO:0000256" key="7">
    <source>
        <dbReference type="ARBA" id="ARBA00022692"/>
    </source>
</evidence>
<sequence length="165" mass="19510">MTMATIMVMVNHPLSMGFNLIIMTLLISMMMNMMIQYSWYSYMLILVMLGGMLVLFMYMASVASNEIMKFSFKITIMAIVIMLFMMLILKTEMLSNSNMFFSYMENQQNMSMMKLFNSKSMYITIFMALYLLMTMIYVIFITKTFEGPMRKSNYEKTYPKKTPCY</sequence>
<keyword evidence="9" id="KW-0249">Electron transport</keyword>
<keyword evidence="7 16" id="KW-0812">Transmembrane</keyword>
<evidence type="ECO:0000256" key="5">
    <source>
        <dbReference type="ARBA" id="ARBA00022448"/>
    </source>
</evidence>
<dbReference type="AlphaFoldDB" id="A0A5B9XX41"/>
<evidence type="ECO:0000256" key="11">
    <source>
        <dbReference type="ARBA" id="ARBA00023027"/>
    </source>
</evidence>
<evidence type="ECO:0000313" key="17">
    <source>
        <dbReference type="EMBL" id="QEH58951.1"/>
    </source>
</evidence>
<comment type="catalytic activity">
    <reaction evidence="15">
        <text>a ubiquinone + NADH + 5 H(+)(in) = a ubiquinol + NAD(+) + 4 H(+)(out)</text>
        <dbReference type="Rhea" id="RHEA:29091"/>
        <dbReference type="Rhea" id="RHEA-COMP:9565"/>
        <dbReference type="Rhea" id="RHEA-COMP:9566"/>
        <dbReference type="ChEBI" id="CHEBI:15378"/>
        <dbReference type="ChEBI" id="CHEBI:16389"/>
        <dbReference type="ChEBI" id="CHEBI:17976"/>
        <dbReference type="ChEBI" id="CHEBI:57540"/>
        <dbReference type="ChEBI" id="CHEBI:57945"/>
        <dbReference type="EC" id="7.1.1.2"/>
    </reaction>
</comment>
<evidence type="ECO:0000256" key="8">
    <source>
        <dbReference type="ARBA" id="ARBA00022967"/>
    </source>
</evidence>
<evidence type="ECO:0000256" key="14">
    <source>
        <dbReference type="ARBA" id="ARBA00031019"/>
    </source>
</evidence>
<dbReference type="GO" id="GO:0031966">
    <property type="term" value="C:mitochondrial membrane"/>
    <property type="evidence" value="ECO:0007669"/>
    <property type="project" value="UniProtKB-SubCell"/>
</dbReference>
<name>A0A5B9XX41_9HEMI</name>
<dbReference type="PANTHER" id="PTHR11435:SF1">
    <property type="entry name" value="NADH-UBIQUINONE OXIDOREDUCTASE CHAIN 6"/>
    <property type="match status" value="1"/>
</dbReference>
<evidence type="ECO:0000256" key="2">
    <source>
        <dbReference type="ARBA" id="ARBA00005698"/>
    </source>
</evidence>
<comment type="subcellular location">
    <subcellularLocation>
        <location evidence="1">Mitochondrion membrane</location>
        <topology evidence="1">Multi-pass membrane protein</topology>
    </subcellularLocation>
</comment>
<evidence type="ECO:0000256" key="9">
    <source>
        <dbReference type="ARBA" id="ARBA00022982"/>
    </source>
</evidence>
<geneLocation type="mitochondrion" evidence="17"/>
<evidence type="ECO:0000256" key="15">
    <source>
        <dbReference type="ARBA" id="ARBA00049551"/>
    </source>
</evidence>
<evidence type="ECO:0000256" key="13">
    <source>
        <dbReference type="ARBA" id="ARBA00023136"/>
    </source>
</evidence>
<protein>
    <recommendedName>
        <fullName evidence="4">NADH-ubiquinone oxidoreductase chain 6</fullName>
        <ecNumber evidence="3">7.1.1.2</ecNumber>
    </recommendedName>
    <alternativeName>
        <fullName evidence="14">NADH dehydrogenase subunit 6</fullName>
    </alternativeName>
</protein>
<dbReference type="GO" id="GO:0008137">
    <property type="term" value="F:NADH dehydrogenase (ubiquinone) activity"/>
    <property type="evidence" value="ECO:0007669"/>
    <property type="project" value="UniProtKB-EC"/>
</dbReference>
<keyword evidence="5" id="KW-0813">Transport</keyword>
<gene>
    <name evidence="17" type="primary">nad6</name>
</gene>
<evidence type="ECO:0000256" key="1">
    <source>
        <dbReference type="ARBA" id="ARBA00004225"/>
    </source>
</evidence>